<dbReference type="InParanoid" id="A0A024FWH8"/>
<proteinExistence type="predicted"/>
<organism evidence="1 2">
    <name type="scientific">Albugo candida</name>
    <dbReference type="NCBI Taxonomy" id="65357"/>
    <lineage>
        <taxon>Eukaryota</taxon>
        <taxon>Sar</taxon>
        <taxon>Stramenopiles</taxon>
        <taxon>Oomycota</taxon>
        <taxon>Peronosporomycetes</taxon>
        <taxon>Albuginales</taxon>
        <taxon>Albuginaceae</taxon>
        <taxon>Albugo</taxon>
    </lineage>
</organism>
<gene>
    <name evidence="1" type="ORF">BN9_128640</name>
</gene>
<name>A0A024FWH8_9STRA</name>
<dbReference type="Proteomes" id="UP000053237">
    <property type="component" value="Unassembled WGS sequence"/>
</dbReference>
<accession>A0A024FWH8</accession>
<comment type="caution">
    <text evidence="1">The sequence shown here is derived from an EMBL/GenBank/DDBJ whole genome shotgun (WGS) entry which is preliminary data.</text>
</comment>
<dbReference type="EMBL" id="CAIX01001008">
    <property type="protein sequence ID" value="CCI11401.1"/>
    <property type="molecule type" value="Genomic_DNA"/>
</dbReference>
<dbReference type="AlphaFoldDB" id="A0A024FWH8"/>
<sequence>MQLDSGSPVHPVTGSKPSGTPICRYLSHFVGSLYKSWKSTVVVITLDRCLICLMSMSMDSLNLLIGYHFYRMQRKVFPFRLRIVALNSVVEKSKKNGEEVAIFQLLQTNDATSYFNVLREAQNCLGNAIMCQ</sequence>
<protein>
    <submittedName>
        <fullName evidence="1">Uncharacterized protein</fullName>
    </submittedName>
</protein>
<keyword evidence="2" id="KW-1185">Reference proteome</keyword>
<reference evidence="1 2" key="1">
    <citation type="submission" date="2012-05" db="EMBL/GenBank/DDBJ databases">
        <title>Recombination and specialization in a pathogen metapopulation.</title>
        <authorList>
            <person name="Gardiner A."/>
            <person name="Kemen E."/>
            <person name="Schultz-Larsen T."/>
            <person name="MacLean D."/>
            <person name="Van Oosterhout C."/>
            <person name="Jones J.D.G."/>
        </authorList>
    </citation>
    <scope>NUCLEOTIDE SEQUENCE [LARGE SCALE GENOMIC DNA]</scope>
    <source>
        <strain evidence="1 2">Ac Nc2</strain>
    </source>
</reference>
<evidence type="ECO:0000313" key="1">
    <source>
        <dbReference type="EMBL" id="CCI11401.1"/>
    </source>
</evidence>
<evidence type="ECO:0000313" key="2">
    <source>
        <dbReference type="Proteomes" id="UP000053237"/>
    </source>
</evidence>